<feature type="region of interest" description="Disordered" evidence="1">
    <location>
        <begin position="44"/>
        <end position="68"/>
    </location>
</feature>
<accession>A0A9E7JAJ9</accession>
<protein>
    <submittedName>
        <fullName evidence="3">Uncharacterized protein</fullName>
    </submittedName>
</protein>
<gene>
    <name evidence="3" type="ORF">MUK42_08392</name>
</gene>
<keyword evidence="4" id="KW-1185">Reference proteome</keyword>
<dbReference type="EMBL" id="CP097502">
    <property type="protein sequence ID" value="URD74083.1"/>
    <property type="molecule type" value="Genomic_DNA"/>
</dbReference>
<organism evidence="3 4">
    <name type="scientific">Musa troglodytarum</name>
    <name type="common">fe'i banana</name>
    <dbReference type="NCBI Taxonomy" id="320322"/>
    <lineage>
        <taxon>Eukaryota</taxon>
        <taxon>Viridiplantae</taxon>
        <taxon>Streptophyta</taxon>
        <taxon>Embryophyta</taxon>
        <taxon>Tracheophyta</taxon>
        <taxon>Spermatophyta</taxon>
        <taxon>Magnoliopsida</taxon>
        <taxon>Liliopsida</taxon>
        <taxon>Zingiberales</taxon>
        <taxon>Musaceae</taxon>
        <taxon>Musa</taxon>
    </lineage>
</organism>
<proteinExistence type="predicted"/>
<feature type="compositionally biased region" description="Pro residues" evidence="1">
    <location>
        <begin position="48"/>
        <end position="57"/>
    </location>
</feature>
<dbReference type="AlphaFoldDB" id="A0A9E7JAJ9"/>
<feature type="transmembrane region" description="Helical" evidence="2">
    <location>
        <begin position="89"/>
        <end position="110"/>
    </location>
</feature>
<reference evidence="3" key="1">
    <citation type="submission" date="2022-05" db="EMBL/GenBank/DDBJ databases">
        <title>The Musa troglodytarum L. genome provides insights into the mechanism of non-climacteric behaviour and enrichment of carotenoids.</title>
        <authorList>
            <person name="Wang J."/>
        </authorList>
    </citation>
    <scope>NUCLEOTIDE SEQUENCE</scope>
    <source>
        <tissue evidence="3">Leaf</tissue>
    </source>
</reference>
<name>A0A9E7JAJ9_9LILI</name>
<evidence type="ECO:0000313" key="4">
    <source>
        <dbReference type="Proteomes" id="UP001055439"/>
    </source>
</evidence>
<evidence type="ECO:0000313" key="3">
    <source>
        <dbReference type="EMBL" id="URD74083.1"/>
    </source>
</evidence>
<evidence type="ECO:0000256" key="1">
    <source>
        <dbReference type="SAM" id="MobiDB-lite"/>
    </source>
</evidence>
<dbReference type="Proteomes" id="UP001055439">
    <property type="component" value="Chromosome 1"/>
</dbReference>
<evidence type="ECO:0000256" key="2">
    <source>
        <dbReference type="SAM" id="Phobius"/>
    </source>
</evidence>
<keyword evidence="2" id="KW-0812">Transmembrane</keyword>
<keyword evidence="2" id="KW-1133">Transmembrane helix</keyword>
<sequence length="132" mass="13675">MSCIRLPAALLAEPLAEAGDHDDGGLGVGLADLVPAVVALRLGEGCGAPPPPPPPLTPLRAAEEEEEGGLRFLSASAAASSRSSSSSSLPVATAVSFLVFSLVLFLEGSVDGLRCSMKARGRGRRRRRRREN</sequence>
<keyword evidence="2" id="KW-0472">Membrane</keyword>